<dbReference type="RefSeq" id="WP_027313207.1">
    <property type="nucleotide sequence ID" value="NZ_JAUESS010000002.1"/>
</dbReference>
<protein>
    <submittedName>
        <fullName evidence="1">Uncharacterized protein</fullName>
    </submittedName>
</protein>
<evidence type="ECO:0000313" key="1">
    <source>
        <dbReference type="EMBL" id="MFB9885194.1"/>
    </source>
</evidence>
<proteinExistence type="predicted"/>
<evidence type="ECO:0000313" key="2">
    <source>
        <dbReference type="Proteomes" id="UP001589628"/>
    </source>
</evidence>
<organism evidence="1 2">
    <name type="scientific">Balneatrix alpica</name>
    <dbReference type="NCBI Taxonomy" id="75684"/>
    <lineage>
        <taxon>Bacteria</taxon>
        <taxon>Pseudomonadati</taxon>
        <taxon>Pseudomonadota</taxon>
        <taxon>Gammaproteobacteria</taxon>
        <taxon>Oceanospirillales</taxon>
        <taxon>Balneatrichaceae</taxon>
        <taxon>Balneatrix</taxon>
    </lineage>
</organism>
<dbReference type="Proteomes" id="UP001589628">
    <property type="component" value="Unassembled WGS sequence"/>
</dbReference>
<accession>A0ABV5ZAN5</accession>
<dbReference type="EMBL" id="JBHLZN010000001">
    <property type="protein sequence ID" value="MFB9885194.1"/>
    <property type="molecule type" value="Genomic_DNA"/>
</dbReference>
<reference evidence="1 2" key="1">
    <citation type="submission" date="2024-09" db="EMBL/GenBank/DDBJ databases">
        <authorList>
            <person name="Sun Q."/>
            <person name="Mori K."/>
        </authorList>
    </citation>
    <scope>NUCLEOTIDE SEQUENCE [LARGE SCALE GENOMIC DNA]</scope>
    <source>
        <strain evidence="1 2">ATCC 51285</strain>
    </source>
</reference>
<name>A0ABV5ZAN5_9GAMM</name>
<sequence>MPIDNNRLLLELEKHRRDLNRAIINPQIPELSLDDLAPLLKLIARARAAYVKELFDIAALAGDELPSREQIAQLKIQRETFDELVAAMNALETCIQRDYLDVKTKR</sequence>
<keyword evidence="2" id="KW-1185">Reference proteome</keyword>
<gene>
    <name evidence="1" type="ORF">ACFFLH_02035</name>
</gene>
<comment type="caution">
    <text evidence="1">The sequence shown here is derived from an EMBL/GenBank/DDBJ whole genome shotgun (WGS) entry which is preliminary data.</text>
</comment>